<protein>
    <submittedName>
        <fullName evidence="1">Uncharacterized protein</fullName>
    </submittedName>
</protein>
<reference evidence="1" key="1">
    <citation type="submission" date="2024-03" db="EMBL/GenBank/DDBJ databases">
        <authorList>
            <consortium name="ELIXIR-Norway"/>
            <consortium name="Elixir Norway"/>
        </authorList>
    </citation>
    <scope>NUCLEOTIDE SEQUENCE</scope>
</reference>
<organism evidence="1 2">
    <name type="scientific">Sphagnum jensenii</name>
    <dbReference type="NCBI Taxonomy" id="128206"/>
    <lineage>
        <taxon>Eukaryota</taxon>
        <taxon>Viridiplantae</taxon>
        <taxon>Streptophyta</taxon>
        <taxon>Embryophyta</taxon>
        <taxon>Bryophyta</taxon>
        <taxon>Sphagnophytina</taxon>
        <taxon>Sphagnopsida</taxon>
        <taxon>Sphagnales</taxon>
        <taxon>Sphagnaceae</taxon>
        <taxon>Sphagnum</taxon>
    </lineage>
</organism>
<dbReference type="EMBL" id="OZ023710">
    <property type="protein sequence ID" value="CAK9883015.1"/>
    <property type="molecule type" value="Genomic_DNA"/>
</dbReference>
<dbReference type="Proteomes" id="UP001497522">
    <property type="component" value="Chromosome 9"/>
</dbReference>
<evidence type="ECO:0000313" key="1">
    <source>
        <dbReference type="EMBL" id="CAK9883015.1"/>
    </source>
</evidence>
<gene>
    <name evidence="1" type="ORF">CSSPJE1EN2_LOCUS24266</name>
</gene>
<keyword evidence="2" id="KW-1185">Reference proteome</keyword>
<evidence type="ECO:0000313" key="2">
    <source>
        <dbReference type="Proteomes" id="UP001497522"/>
    </source>
</evidence>
<name>A0ABP1C2C2_9BRYO</name>
<accession>A0ABP1C2C2</accession>
<sequence length="95" mass="10704">MGTIHSPKPRNSTIALKNTAKEKKYTNLPTSQRHEEFRELACHRHAGCYLELTWKLVNGEAVDRPDSPARGAVSSKEELLREVRRFDAAAAAARF</sequence>
<proteinExistence type="predicted"/>